<protein>
    <submittedName>
        <fullName evidence="1">Uncharacterized protein</fullName>
    </submittedName>
</protein>
<keyword evidence="2" id="KW-1185">Reference proteome</keyword>
<dbReference type="EMBL" id="KU935715">
    <property type="protein sequence ID" value="AND75452.1"/>
    <property type="molecule type" value="Genomic_DNA"/>
</dbReference>
<dbReference type="Proteomes" id="UP000225947">
    <property type="component" value="Segment"/>
</dbReference>
<evidence type="ECO:0000313" key="1">
    <source>
        <dbReference type="EMBL" id="AND75452.1"/>
    </source>
</evidence>
<name>A0A172Q0S5_9CAUD</name>
<accession>A0A172Q0S5</accession>
<sequence>MEHLQHNKQLPQLEYELFITDKGTLIRTQSGRLILVYASTLQEYRKELLSLKDTGSFLAPYISQMLEQSETKFKKWEHERLVKKLTSYRHIKTNQREPIINYSVTGLPPVIRFTIS</sequence>
<reference evidence="2" key="1">
    <citation type="submission" date="2016-03" db="EMBL/GenBank/DDBJ databases">
        <title>Characterization of Acinetobacter baumannii phage vB_AbaM_ME3.</title>
        <authorList>
            <person name="Buttimer C.T.H."/>
            <person name="Elbreki M."/>
            <person name="Coffey A."/>
        </authorList>
    </citation>
    <scope>NUCLEOTIDE SEQUENCE [LARGE SCALE GENOMIC DNA]</scope>
</reference>
<evidence type="ECO:0000313" key="2">
    <source>
        <dbReference type="Proteomes" id="UP000225947"/>
    </source>
</evidence>
<gene>
    <name evidence="1" type="ORF">ME3_291</name>
</gene>
<organism evidence="1 2">
    <name type="scientific">Acinetobacter phage vB_AbaM_ME3</name>
    <dbReference type="NCBI Taxonomy" id="1837876"/>
    <lineage>
        <taxon>Viruses</taxon>
        <taxon>Duplodnaviria</taxon>
        <taxon>Heunggongvirae</taxon>
        <taxon>Uroviricota</taxon>
        <taxon>Caudoviricetes</taxon>
        <taxon>Metrivirus</taxon>
        <taxon>Metrivirus ME3</taxon>
    </lineage>
</organism>
<dbReference type="SMR" id="A0A172Q0S5"/>
<proteinExistence type="predicted"/>